<feature type="domain" description="Response regulatory" evidence="6">
    <location>
        <begin position="17"/>
        <end position="133"/>
    </location>
</feature>
<evidence type="ECO:0000259" key="6">
    <source>
        <dbReference type="PROSITE" id="PS50110"/>
    </source>
</evidence>
<dbReference type="PROSITE" id="PS50109">
    <property type="entry name" value="HIS_KIN"/>
    <property type="match status" value="1"/>
</dbReference>
<dbReference type="SUPFAM" id="SSF55874">
    <property type="entry name" value="ATPase domain of HSP90 chaperone/DNA topoisomerase II/histidine kinase"/>
    <property type="match status" value="1"/>
</dbReference>
<evidence type="ECO:0000313" key="8">
    <source>
        <dbReference type="Proteomes" id="UP000000925"/>
    </source>
</evidence>
<dbReference type="KEGG" id="caa:Caka_0649"/>
<dbReference type="RefSeq" id="WP_013042398.1">
    <property type="nucleotide sequence ID" value="NC_014008.1"/>
</dbReference>
<feature type="domain" description="Histidine kinase" evidence="5">
    <location>
        <begin position="155"/>
        <end position="380"/>
    </location>
</feature>
<dbReference type="SUPFAM" id="SSF52172">
    <property type="entry name" value="CheY-like"/>
    <property type="match status" value="1"/>
</dbReference>
<dbReference type="Gene3D" id="3.40.50.2300">
    <property type="match status" value="1"/>
</dbReference>
<organism evidence="7 8">
    <name type="scientific">Coraliomargarita akajimensis (strain DSM 45221 / IAM 15411 / JCM 23193 / KCTC 12865 / 04OKA010-24)</name>
    <dbReference type="NCBI Taxonomy" id="583355"/>
    <lineage>
        <taxon>Bacteria</taxon>
        <taxon>Pseudomonadati</taxon>
        <taxon>Verrucomicrobiota</taxon>
        <taxon>Opitutia</taxon>
        <taxon>Puniceicoccales</taxon>
        <taxon>Coraliomargaritaceae</taxon>
        <taxon>Coraliomargarita</taxon>
    </lineage>
</organism>
<dbReference type="PROSITE" id="PS50110">
    <property type="entry name" value="RESPONSE_REGULATORY"/>
    <property type="match status" value="1"/>
</dbReference>
<evidence type="ECO:0000256" key="3">
    <source>
        <dbReference type="ARBA" id="ARBA00022553"/>
    </source>
</evidence>
<evidence type="ECO:0000256" key="2">
    <source>
        <dbReference type="ARBA" id="ARBA00012438"/>
    </source>
</evidence>
<dbReference type="EMBL" id="CP001998">
    <property type="protein sequence ID" value="ADE53674.1"/>
    <property type="molecule type" value="Genomic_DNA"/>
</dbReference>
<dbReference type="Gene3D" id="1.10.287.130">
    <property type="match status" value="1"/>
</dbReference>
<dbReference type="InterPro" id="IPR003594">
    <property type="entry name" value="HATPase_dom"/>
</dbReference>
<feature type="modified residue" description="4-aspartylphosphate" evidence="4">
    <location>
        <position position="66"/>
    </location>
</feature>
<dbReference type="InterPro" id="IPR003661">
    <property type="entry name" value="HisK_dim/P_dom"/>
</dbReference>
<keyword evidence="7" id="KW-0808">Transferase</keyword>
<dbReference type="Pfam" id="PF02518">
    <property type="entry name" value="HATPase_c"/>
    <property type="match status" value="1"/>
</dbReference>
<dbReference type="Pfam" id="PF00512">
    <property type="entry name" value="HisKA"/>
    <property type="match status" value="1"/>
</dbReference>
<sequence length="380" mass="42052">MRLPIHTSTDVPSSFGRILIVDDETKNLQLVGEILRRVGMPFIFAINGEEALTVSREQQPALILLDIMMPGVDGLTVCKQLKEDPQTAHIPVIFLTAATELTDVVSGFAAGGVDYIKKPFIKEELLARVRTHLQLHYTQQELSALYQRQTELLATLAHDIKNPASGIQGIATMLKDDIQSSESDSPEELCSMLDVLIECAIGMNELVNGILNEERDKHENADTVASEQISVSEVLSHLVKLNRVHAHERDIELAFTTNIEPAVPISRRILNEIFDNIISNAVKYSRSDSTVSVRLRRAQKIGQGFRVEVEDSANPIAEEVKAQLFKKFVQTDKGTVDNRSSHGLGLSIVSRLVRLNSGTLGIELRPDGNGNVFYVEIPTE</sequence>
<dbReference type="InterPro" id="IPR001789">
    <property type="entry name" value="Sig_transdc_resp-reg_receiver"/>
</dbReference>
<dbReference type="InterPro" id="IPR004358">
    <property type="entry name" value="Sig_transdc_His_kin-like_C"/>
</dbReference>
<dbReference type="AlphaFoldDB" id="D5EPD7"/>
<evidence type="ECO:0000313" key="7">
    <source>
        <dbReference type="EMBL" id="ADE53674.1"/>
    </source>
</evidence>
<keyword evidence="3 4" id="KW-0597">Phosphoprotein</keyword>
<dbReference type="PRINTS" id="PR00344">
    <property type="entry name" value="BCTRLSENSOR"/>
</dbReference>
<dbReference type="Gene3D" id="3.30.565.10">
    <property type="entry name" value="Histidine kinase-like ATPase, C-terminal domain"/>
    <property type="match status" value="1"/>
</dbReference>
<keyword evidence="7" id="KW-0418">Kinase</keyword>
<dbReference type="PANTHER" id="PTHR43547:SF2">
    <property type="entry name" value="HYBRID SIGNAL TRANSDUCTION HISTIDINE KINASE C"/>
    <property type="match status" value="1"/>
</dbReference>
<dbReference type="InterPro" id="IPR036890">
    <property type="entry name" value="HATPase_C_sf"/>
</dbReference>
<dbReference type="eggNOG" id="COG3706">
    <property type="taxonomic scope" value="Bacteria"/>
</dbReference>
<comment type="catalytic activity">
    <reaction evidence="1">
        <text>ATP + protein L-histidine = ADP + protein N-phospho-L-histidine.</text>
        <dbReference type="EC" id="2.7.13.3"/>
    </reaction>
</comment>
<protein>
    <recommendedName>
        <fullName evidence="2">histidine kinase</fullName>
        <ecNumber evidence="2">2.7.13.3</ecNumber>
    </recommendedName>
</protein>
<name>D5EPD7_CORAD</name>
<proteinExistence type="predicted"/>
<dbReference type="HOGENOM" id="CLU_000445_114_72_0"/>
<keyword evidence="8" id="KW-1185">Reference proteome</keyword>
<evidence type="ECO:0000259" key="5">
    <source>
        <dbReference type="PROSITE" id="PS50109"/>
    </source>
</evidence>
<dbReference type="CDD" id="cd00082">
    <property type="entry name" value="HisKA"/>
    <property type="match status" value="1"/>
</dbReference>
<dbReference type="EC" id="2.7.13.3" evidence="2"/>
<reference evidence="7 8" key="1">
    <citation type="journal article" date="2010" name="Stand. Genomic Sci.">
        <title>Complete genome sequence of Coraliomargarita akajimensis type strain (04OKA010-24).</title>
        <authorList>
            <person name="Mavromatis K."/>
            <person name="Abt B."/>
            <person name="Brambilla E."/>
            <person name="Lapidus A."/>
            <person name="Copeland A."/>
            <person name="Deshpande S."/>
            <person name="Nolan M."/>
            <person name="Lucas S."/>
            <person name="Tice H."/>
            <person name="Cheng J.F."/>
            <person name="Han C."/>
            <person name="Detter J.C."/>
            <person name="Woyke T."/>
            <person name="Goodwin L."/>
            <person name="Pitluck S."/>
            <person name="Held B."/>
            <person name="Brettin T."/>
            <person name="Tapia R."/>
            <person name="Ivanova N."/>
            <person name="Mikhailova N."/>
            <person name="Pati A."/>
            <person name="Liolios K."/>
            <person name="Chen A."/>
            <person name="Palaniappan K."/>
            <person name="Land M."/>
            <person name="Hauser L."/>
            <person name="Chang Y.J."/>
            <person name="Jeffries C.D."/>
            <person name="Rohde M."/>
            <person name="Goker M."/>
            <person name="Bristow J."/>
            <person name="Eisen J.A."/>
            <person name="Markowitz V."/>
            <person name="Hugenholtz P."/>
            <person name="Klenk H.P."/>
            <person name="Kyrpides N.C."/>
        </authorList>
    </citation>
    <scope>NUCLEOTIDE SEQUENCE [LARGE SCALE GENOMIC DNA]</scope>
    <source>
        <strain evidence="8">DSM 45221 / IAM 15411 / JCM 23193 / KCTC 12865</strain>
    </source>
</reference>
<dbReference type="SUPFAM" id="SSF47384">
    <property type="entry name" value="Homodimeric domain of signal transducing histidine kinase"/>
    <property type="match status" value="1"/>
</dbReference>
<gene>
    <name evidence="7" type="ordered locus">Caka_0649</name>
</gene>
<evidence type="ECO:0000256" key="4">
    <source>
        <dbReference type="PROSITE-ProRule" id="PRU00169"/>
    </source>
</evidence>
<dbReference type="InterPro" id="IPR011006">
    <property type="entry name" value="CheY-like_superfamily"/>
</dbReference>
<dbReference type="OrthoDB" id="9813394at2"/>
<dbReference type="Proteomes" id="UP000000925">
    <property type="component" value="Chromosome"/>
</dbReference>
<dbReference type="STRING" id="583355.Caka_0649"/>
<evidence type="ECO:0000256" key="1">
    <source>
        <dbReference type="ARBA" id="ARBA00000085"/>
    </source>
</evidence>
<dbReference type="InterPro" id="IPR036097">
    <property type="entry name" value="HisK_dim/P_sf"/>
</dbReference>
<dbReference type="InterPro" id="IPR005467">
    <property type="entry name" value="His_kinase_dom"/>
</dbReference>
<dbReference type="SMART" id="SM00448">
    <property type="entry name" value="REC"/>
    <property type="match status" value="1"/>
</dbReference>
<dbReference type="eggNOG" id="COG0642">
    <property type="taxonomic scope" value="Bacteria"/>
</dbReference>
<accession>D5EPD7</accession>
<dbReference type="GO" id="GO:0000155">
    <property type="term" value="F:phosphorelay sensor kinase activity"/>
    <property type="evidence" value="ECO:0007669"/>
    <property type="project" value="InterPro"/>
</dbReference>
<dbReference type="Pfam" id="PF00072">
    <property type="entry name" value="Response_reg"/>
    <property type="match status" value="1"/>
</dbReference>
<dbReference type="CDD" id="cd19920">
    <property type="entry name" value="REC_PA4781-like"/>
    <property type="match status" value="1"/>
</dbReference>
<dbReference type="SMART" id="SM00388">
    <property type="entry name" value="HisKA"/>
    <property type="match status" value="1"/>
</dbReference>
<dbReference type="SMART" id="SM00387">
    <property type="entry name" value="HATPase_c"/>
    <property type="match status" value="1"/>
</dbReference>
<dbReference type="PANTHER" id="PTHR43547">
    <property type="entry name" value="TWO-COMPONENT HISTIDINE KINASE"/>
    <property type="match status" value="1"/>
</dbReference>